<feature type="chain" id="PRO_5017367422" evidence="1">
    <location>
        <begin position="26"/>
        <end position="252"/>
    </location>
</feature>
<dbReference type="OrthoDB" id="2324139at2759"/>
<keyword evidence="3" id="KW-1185">Reference proteome</keyword>
<dbReference type="Proteomes" id="UP000266673">
    <property type="component" value="Unassembled WGS sequence"/>
</dbReference>
<proteinExistence type="predicted"/>
<evidence type="ECO:0000256" key="1">
    <source>
        <dbReference type="SAM" id="SignalP"/>
    </source>
</evidence>
<evidence type="ECO:0000313" key="2">
    <source>
        <dbReference type="EMBL" id="RIB23604.1"/>
    </source>
</evidence>
<dbReference type="AlphaFoldDB" id="A0A397VM94"/>
<organism evidence="2 3">
    <name type="scientific">Gigaspora rosea</name>
    <dbReference type="NCBI Taxonomy" id="44941"/>
    <lineage>
        <taxon>Eukaryota</taxon>
        <taxon>Fungi</taxon>
        <taxon>Fungi incertae sedis</taxon>
        <taxon>Mucoromycota</taxon>
        <taxon>Glomeromycotina</taxon>
        <taxon>Glomeromycetes</taxon>
        <taxon>Diversisporales</taxon>
        <taxon>Gigasporaceae</taxon>
        <taxon>Gigaspora</taxon>
    </lineage>
</organism>
<reference evidence="2 3" key="1">
    <citation type="submission" date="2018-06" db="EMBL/GenBank/DDBJ databases">
        <title>Comparative genomics reveals the genomic features of Rhizophagus irregularis, R. cerebriforme, R. diaphanum and Gigaspora rosea, and their symbiotic lifestyle signature.</title>
        <authorList>
            <person name="Morin E."/>
            <person name="San Clemente H."/>
            <person name="Chen E.C.H."/>
            <person name="De La Providencia I."/>
            <person name="Hainaut M."/>
            <person name="Kuo A."/>
            <person name="Kohler A."/>
            <person name="Murat C."/>
            <person name="Tang N."/>
            <person name="Roy S."/>
            <person name="Loubradou J."/>
            <person name="Henrissat B."/>
            <person name="Grigoriev I.V."/>
            <person name="Corradi N."/>
            <person name="Roux C."/>
            <person name="Martin F.M."/>
        </authorList>
    </citation>
    <scope>NUCLEOTIDE SEQUENCE [LARGE SCALE GENOMIC DNA]</scope>
    <source>
        <strain evidence="2 3">DAOM 194757</strain>
    </source>
</reference>
<comment type="caution">
    <text evidence="2">The sequence shown here is derived from an EMBL/GenBank/DDBJ whole genome shotgun (WGS) entry which is preliminary data.</text>
</comment>
<name>A0A397VM94_9GLOM</name>
<accession>A0A397VM94</accession>
<protein>
    <submittedName>
        <fullName evidence="2">Uncharacterized protein</fullName>
    </submittedName>
</protein>
<sequence length="252" mass="28289">MKLFRSFNVVATTFAMIFIAGSVKSCEKDCRAGISNAFANSWSNEIKPIFENFKKNVTTNLFYGVSFDKVSNDPNVIDKITKELVNSVSGQCDNFTSEYISEMPGVIQNAIFNEEPKFMGDCNNPKRVTQPPKGVNWTMDDCVKMDYVCGNPPSICHFFDVNKNKSFVDLDQRIANYSSPEGVYITAIKKNVTAIATNYNLTPDGANHLENCISTNFQSWLSVFPTNFSNAFCPDKCPKYDNDIKLLLLSYP</sequence>
<keyword evidence="1" id="KW-0732">Signal</keyword>
<dbReference type="EMBL" id="QKWP01000252">
    <property type="protein sequence ID" value="RIB23604.1"/>
    <property type="molecule type" value="Genomic_DNA"/>
</dbReference>
<gene>
    <name evidence="2" type="ORF">C2G38_820941</name>
</gene>
<evidence type="ECO:0000313" key="3">
    <source>
        <dbReference type="Proteomes" id="UP000266673"/>
    </source>
</evidence>
<feature type="signal peptide" evidence="1">
    <location>
        <begin position="1"/>
        <end position="25"/>
    </location>
</feature>